<keyword evidence="13" id="KW-1185">Reference proteome</keyword>
<evidence type="ECO:0000256" key="9">
    <source>
        <dbReference type="ARBA" id="ARBA00023180"/>
    </source>
</evidence>
<evidence type="ECO:0000256" key="3">
    <source>
        <dbReference type="ARBA" id="ARBA00022475"/>
    </source>
</evidence>
<evidence type="ECO:0000256" key="2">
    <source>
        <dbReference type="ARBA" id="ARBA00004479"/>
    </source>
</evidence>
<evidence type="ECO:0000313" key="13">
    <source>
        <dbReference type="Proteomes" id="UP000189705"/>
    </source>
</evidence>
<evidence type="ECO:0000256" key="5">
    <source>
        <dbReference type="ARBA" id="ARBA00022729"/>
    </source>
</evidence>
<proteinExistence type="predicted"/>
<dbReference type="STRING" id="38654.A0A1U7SJ44"/>
<dbReference type="GO" id="GO:0005886">
    <property type="term" value="C:plasma membrane"/>
    <property type="evidence" value="ECO:0007669"/>
    <property type="project" value="UniProtKB-SubCell"/>
</dbReference>
<organism evidence="13 14">
    <name type="scientific">Alligator sinensis</name>
    <name type="common">Chinese alligator</name>
    <dbReference type="NCBI Taxonomy" id="38654"/>
    <lineage>
        <taxon>Eukaryota</taxon>
        <taxon>Metazoa</taxon>
        <taxon>Chordata</taxon>
        <taxon>Craniata</taxon>
        <taxon>Vertebrata</taxon>
        <taxon>Euteleostomi</taxon>
        <taxon>Archelosauria</taxon>
        <taxon>Archosauria</taxon>
        <taxon>Crocodylia</taxon>
        <taxon>Alligatoridae</taxon>
        <taxon>Alligatorinae</taxon>
        <taxon>Alligator</taxon>
    </lineage>
</organism>
<keyword evidence="10" id="KW-0395">Inflammatory response</keyword>
<dbReference type="Pfam" id="PF15037">
    <property type="entry name" value="IL17_R_N"/>
    <property type="match status" value="1"/>
</dbReference>
<keyword evidence="5" id="KW-0732">Signal</keyword>
<dbReference type="InterPro" id="IPR027841">
    <property type="entry name" value="IL-17_rcpt_C/E_N"/>
</dbReference>
<keyword evidence="7 11" id="KW-0472">Membrane</keyword>
<dbReference type="InterPro" id="IPR013568">
    <property type="entry name" value="SEFIR_dom"/>
</dbReference>
<dbReference type="GO" id="GO:0030368">
    <property type="term" value="F:interleukin-17 receptor activity"/>
    <property type="evidence" value="ECO:0007669"/>
    <property type="project" value="InterPro"/>
</dbReference>
<accession>A0A1U7SJ44</accession>
<dbReference type="AlphaFoldDB" id="A0A1U7SJ44"/>
<dbReference type="PANTHER" id="PTHR15583:SF5">
    <property type="entry name" value="INTERLEUKIN-17 RECEPTOR E"/>
    <property type="match status" value="1"/>
</dbReference>
<dbReference type="KEGG" id="asn:102369255"/>
<sequence>MYLVVLVAAQVHGWQLYYSKKLLDSWFASTQDRKKKARGSPLLPGPPDTCPFLPQDCRASVDHTLPRPRCQRGLPNEPLLPPPALALSTAQLCPNRQDCQPCVRVRLALHASGLGGVRGLQLHFLELGSNRAGWLQVWRRRQVAGSALVSAQFDCYPVESGRRVLVSLGTVPDRGLSLNQTLLVATEPAGPTFSYEWLPAARAIAVSVPEGPALMVRLCHQLTLECEELHRPFHQQVLVHGGHRAVLPYEFLLPCLCIEASWLHRDGLRTKRCPFRDHPAAYGAELWVSVQFHDYSTSGRDQMAMALSARCPLRATAALCWKERDASPTACHDVPNSTAAEDEQTYTLEEVDVHPQLCFKFSYANSSHVECPHRKDTAWNVSMSLWPLQLLLHFTSSIPAAFSAALCQQRAGRCDPAAPVYTVTHAEGSRPGELVLLLPVQILGSCVLVWRSDVRFARKQLLCPDVSHRRFGLLALGLVLALVLLAAVLLWSCRRLCKLPPVAPGQRPVLLVYSPDSEQHRRLVCALADLLHAGLGCDVRLDLWDTRHVGQLGALPWLHAQREHVGRERGTVLLLWSRGSARLYRLWRAGARGCEPPDLFSAAMGCLLGELQQVPGAGAPGDWVLAYFSELCSRRDVPRALRPLPCYRLPQELPSLAGVLQGRPLPHGWLQAGAKALVCQLLASEVSQGLRGHLELCRQLQPKAAPAVPWRLGGS</sequence>
<dbReference type="RefSeq" id="XP_006036694.2">
    <property type="nucleotide sequence ID" value="XM_006036632.3"/>
</dbReference>
<feature type="domain" description="SEFIR" evidence="12">
    <location>
        <begin position="506"/>
        <end position="658"/>
    </location>
</feature>
<protein>
    <submittedName>
        <fullName evidence="14">Interleukin-17 receptor E</fullName>
    </submittedName>
</protein>
<name>A0A1U7SJ44_ALLSI</name>
<reference evidence="14" key="1">
    <citation type="submission" date="2025-08" db="UniProtKB">
        <authorList>
            <consortium name="RefSeq"/>
        </authorList>
    </citation>
    <scope>IDENTIFICATION</scope>
</reference>
<gene>
    <name evidence="14" type="primary">IL17RE</name>
</gene>
<dbReference type="InParanoid" id="A0A1U7SJ44"/>
<keyword evidence="3" id="KW-1003">Cell membrane</keyword>
<dbReference type="eggNOG" id="ENOG502QU0I">
    <property type="taxonomic scope" value="Eukaryota"/>
</dbReference>
<keyword evidence="6 11" id="KW-1133">Transmembrane helix</keyword>
<evidence type="ECO:0000256" key="4">
    <source>
        <dbReference type="ARBA" id="ARBA00022692"/>
    </source>
</evidence>
<evidence type="ECO:0000256" key="10">
    <source>
        <dbReference type="ARBA" id="ARBA00023198"/>
    </source>
</evidence>
<keyword evidence="8 14" id="KW-0675">Receptor</keyword>
<dbReference type="GeneID" id="102369255"/>
<evidence type="ECO:0000256" key="8">
    <source>
        <dbReference type="ARBA" id="ARBA00023170"/>
    </source>
</evidence>
<dbReference type="Proteomes" id="UP000189705">
    <property type="component" value="Unplaced"/>
</dbReference>
<dbReference type="CTD" id="132014"/>
<evidence type="ECO:0000256" key="1">
    <source>
        <dbReference type="ARBA" id="ARBA00004162"/>
    </source>
</evidence>
<dbReference type="PROSITE" id="PS51534">
    <property type="entry name" value="SEFIR"/>
    <property type="match status" value="1"/>
</dbReference>
<evidence type="ECO:0000259" key="12">
    <source>
        <dbReference type="PROSITE" id="PS51534"/>
    </source>
</evidence>
<dbReference type="PANTHER" id="PTHR15583">
    <property type="entry name" value="INTERLEUKIN-17 RECEPTOR"/>
    <property type="match status" value="1"/>
</dbReference>
<dbReference type="Pfam" id="PF08357">
    <property type="entry name" value="SEFIR"/>
    <property type="match status" value="1"/>
</dbReference>
<dbReference type="Gene3D" id="3.40.50.11530">
    <property type="match status" value="1"/>
</dbReference>
<feature type="transmembrane region" description="Helical" evidence="11">
    <location>
        <begin position="471"/>
        <end position="491"/>
    </location>
</feature>
<evidence type="ECO:0000256" key="7">
    <source>
        <dbReference type="ARBA" id="ARBA00023136"/>
    </source>
</evidence>
<dbReference type="GO" id="GO:0006954">
    <property type="term" value="P:inflammatory response"/>
    <property type="evidence" value="ECO:0007669"/>
    <property type="project" value="UniProtKB-KW"/>
</dbReference>
<evidence type="ECO:0000256" key="6">
    <source>
        <dbReference type="ARBA" id="ARBA00022989"/>
    </source>
</evidence>
<keyword evidence="4 11" id="KW-0812">Transmembrane</keyword>
<comment type="subcellular location">
    <subcellularLocation>
        <location evidence="1">Cell membrane</location>
        <topology evidence="1">Single-pass membrane protein</topology>
    </subcellularLocation>
    <subcellularLocation>
        <location evidence="2">Membrane</location>
        <topology evidence="2">Single-pass type I membrane protein</topology>
    </subcellularLocation>
</comment>
<dbReference type="InterPro" id="IPR039465">
    <property type="entry name" value="IL-17_rcpt-like"/>
</dbReference>
<keyword evidence="9" id="KW-0325">Glycoprotein</keyword>
<evidence type="ECO:0000313" key="14">
    <source>
        <dbReference type="RefSeq" id="XP_006036694.2"/>
    </source>
</evidence>
<evidence type="ECO:0000256" key="11">
    <source>
        <dbReference type="SAM" id="Phobius"/>
    </source>
</evidence>